<evidence type="ECO:0008006" key="3">
    <source>
        <dbReference type="Google" id="ProtNLM"/>
    </source>
</evidence>
<evidence type="ECO:0000313" key="2">
    <source>
        <dbReference type="Proteomes" id="UP000320811"/>
    </source>
</evidence>
<keyword evidence="2" id="KW-1185">Reference proteome</keyword>
<organism evidence="1 2">
    <name type="scientific">Chitinophaga polysaccharea</name>
    <dbReference type="NCBI Taxonomy" id="1293035"/>
    <lineage>
        <taxon>Bacteria</taxon>
        <taxon>Pseudomonadati</taxon>
        <taxon>Bacteroidota</taxon>
        <taxon>Chitinophagia</taxon>
        <taxon>Chitinophagales</taxon>
        <taxon>Chitinophagaceae</taxon>
        <taxon>Chitinophaga</taxon>
    </lineage>
</organism>
<dbReference type="PROSITE" id="PS51257">
    <property type="entry name" value="PROKAR_LIPOPROTEIN"/>
    <property type="match status" value="1"/>
</dbReference>
<evidence type="ECO:0000313" key="1">
    <source>
        <dbReference type="EMBL" id="TWF38801.1"/>
    </source>
</evidence>
<proteinExistence type="predicted"/>
<comment type="caution">
    <text evidence="1">The sequence shown here is derived from an EMBL/GenBank/DDBJ whole genome shotgun (WGS) entry which is preliminary data.</text>
</comment>
<protein>
    <recommendedName>
        <fullName evidence="3">Lipoprotein</fullName>
    </recommendedName>
</protein>
<sequence>MKKILFLFLVAGLLYACKKDKIGSKPILTFKGYTADSVTNTLQQLSVIMNVRDGDGDIEDSLWIAVRYRNSGTSDTLYSIKQMGSIGANKGNNVNADVYINLLPTEFKISHPFIADDSIHFVVFIKDNAGNFSDTVGTRGIPYNAQ</sequence>
<dbReference type="Proteomes" id="UP000320811">
    <property type="component" value="Unassembled WGS sequence"/>
</dbReference>
<dbReference type="RefSeq" id="WP_145671238.1">
    <property type="nucleotide sequence ID" value="NZ_VIWO01000006.1"/>
</dbReference>
<dbReference type="AlphaFoldDB" id="A0A561PL19"/>
<name>A0A561PL19_9BACT</name>
<gene>
    <name evidence="1" type="ORF">FHW36_10622</name>
</gene>
<accession>A0A561PL19</accession>
<dbReference type="EMBL" id="VIWO01000006">
    <property type="protein sequence ID" value="TWF38801.1"/>
    <property type="molecule type" value="Genomic_DNA"/>
</dbReference>
<dbReference type="OrthoDB" id="675420at2"/>
<reference evidence="1 2" key="1">
    <citation type="submission" date="2019-06" db="EMBL/GenBank/DDBJ databases">
        <title>Sorghum-associated microbial communities from plants grown in Nebraska, USA.</title>
        <authorList>
            <person name="Schachtman D."/>
        </authorList>
    </citation>
    <scope>NUCLEOTIDE SEQUENCE [LARGE SCALE GENOMIC DNA]</scope>
    <source>
        <strain evidence="1 2">1209</strain>
    </source>
</reference>